<dbReference type="OrthoDB" id="440760at2759"/>
<dbReference type="InterPro" id="IPR012340">
    <property type="entry name" value="NA-bd_OB-fold"/>
</dbReference>
<feature type="domain" description="Exosome complex component CSL4 C-terminal" evidence="4">
    <location>
        <begin position="93"/>
        <end position="128"/>
    </location>
</feature>
<keyword evidence="6" id="KW-1185">Reference proteome</keyword>
<evidence type="ECO:0000313" key="5">
    <source>
        <dbReference type="EMBL" id="KCV69619.1"/>
    </source>
</evidence>
<keyword evidence="2" id="KW-0963">Cytoplasm</keyword>
<dbReference type="GO" id="GO:0005730">
    <property type="term" value="C:nucleolus"/>
    <property type="evidence" value="ECO:0007669"/>
    <property type="project" value="UniProtKB-SubCell"/>
</dbReference>
<feature type="domain" description="Exosome complex component CSL4 C-terminal" evidence="4">
    <location>
        <begin position="135"/>
        <end position="169"/>
    </location>
</feature>
<dbReference type="PANTHER" id="PTHR12686">
    <property type="entry name" value="3'-5' EXORIBONUCLEASE CSL4-RELATED"/>
    <property type="match status" value="1"/>
</dbReference>
<dbReference type="PANTHER" id="PTHR12686:SF8">
    <property type="entry name" value="EXOSOME COMPLEX COMPONENT CSL4"/>
    <property type="match status" value="1"/>
</dbReference>
<dbReference type="GO" id="GO:0000176">
    <property type="term" value="C:nuclear exosome (RNase complex)"/>
    <property type="evidence" value="ECO:0007669"/>
    <property type="project" value="TreeGrafter"/>
</dbReference>
<name>A0A058Z5Q9_FONAL</name>
<dbReference type="AlphaFoldDB" id="A0A058Z5Q9"/>
<comment type="subcellular location">
    <subcellularLocation>
        <location evidence="1">Nucleus</location>
        <location evidence="1">Nucleolus</location>
    </subcellularLocation>
</comment>
<dbReference type="GeneID" id="20528763"/>
<dbReference type="Pfam" id="PF10447">
    <property type="entry name" value="EXOSC1"/>
    <property type="match status" value="2"/>
</dbReference>
<dbReference type="Proteomes" id="UP000030693">
    <property type="component" value="Unassembled WGS sequence"/>
</dbReference>
<reference evidence="5" key="1">
    <citation type="submission" date="2013-04" db="EMBL/GenBank/DDBJ databases">
        <title>The Genome Sequence of Fonticula alba ATCC 38817.</title>
        <authorList>
            <consortium name="The Broad Institute Genomics Platform"/>
            <person name="Russ C."/>
            <person name="Cuomo C."/>
            <person name="Burger G."/>
            <person name="Gray M.W."/>
            <person name="Holland P.W.H."/>
            <person name="King N."/>
            <person name="Lang F.B.F."/>
            <person name="Roger A.J."/>
            <person name="Ruiz-Trillo I."/>
            <person name="Brown M."/>
            <person name="Walker B."/>
            <person name="Young S."/>
            <person name="Zeng Q."/>
            <person name="Gargeya S."/>
            <person name="Fitzgerald M."/>
            <person name="Haas B."/>
            <person name="Abouelleil A."/>
            <person name="Allen A.W."/>
            <person name="Alvarado L."/>
            <person name="Arachchi H.M."/>
            <person name="Berlin A.M."/>
            <person name="Chapman S.B."/>
            <person name="Gainer-Dewar J."/>
            <person name="Goldberg J."/>
            <person name="Griggs A."/>
            <person name="Gujja S."/>
            <person name="Hansen M."/>
            <person name="Howarth C."/>
            <person name="Imamovic A."/>
            <person name="Ireland A."/>
            <person name="Larimer J."/>
            <person name="McCowan C."/>
            <person name="Murphy C."/>
            <person name="Pearson M."/>
            <person name="Poon T.W."/>
            <person name="Priest M."/>
            <person name="Roberts A."/>
            <person name="Saif S."/>
            <person name="Shea T."/>
            <person name="Sisk P."/>
            <person name="Sykes S."/>
            <person name="Wortman J."/>
            <person name="Nusbaum C."/>
            <person name="Birren B."/>
        </authorList>
    </citation>
    <scope>NUCLEOTIDE SEQUENCE [LARGE SCALE GENOMIC DNA]</scope>
    <source>
        <strain evidence="5">ATCC 38817</strain>
    </source>
</reference>
<proteinExistence type="predicted"/>
<evidence type="ECO:0000256" key="2">
    <source>
        <dbReference type="ARBA" id="ARBA00022490"/>
    </source>
</evidence>
<dbReference type="GO" id="GO:0006396">
    <property type="term" value="P:RNA processing"/>
    <property type="evidence" value="ECO:0007669"/>
    <property type="project" value="InterPro"/>
</dbReference>
<evidence type="ECO:0000313" key="6">
    <source>
        <dbReference type="Proteomes" id="UP000030693"/>
    </source>
</evidence>
<dbReference type="InterPro" id="IPR039771">
    <property type="entry name" value="Csl4"/>
</dbReference>
<dbReference type="InterPro" id="IPR019495">
    <property type="entry name" value="EXOSC1_C"/>
</dbReference>
<dbReference type="GO" id="GO:0003723">
    <property type="term" value="F:RNA binding"/>
    <property type="evidence" value="ECO:0007669"/>
    <property type="project" value="InterPro"/>
</dbReference>
<accession>A0A058Z5Q9</accession>
<dbReference type="STRING" id="691883.A0A058Z5Q9"/>
<dbReference type="EMBL" id="KB932206">
    <property type="protein sequence ID" value="KCV69619.1"/>
    <property type="molecule type" value="Genomic_DNA"/>
</dbReference>
<dbReference type="Gene3D" id="2.40.50.140">
    <property type="entry name" value="Nucleic acid-binding proteins"/>
    <property type="match status" value="1"/>
</dbReference>
<dbReference type="SUPFAM" id="SSF50249">
    <property type="entry name" value="Nucleic acid-binding proteins"/>
    <property type="match status" value="1"/>
</dbReference>
<sequence>MASSGVLSGDLSVGDRVVPGTVLAATAGARAGRGTFVRTLSQEAGASGTEQLRVTGSICASCIGVIHLTDPEPQDADQRKIVSVLPAKTSPSPVTGSTVLARVTRVSPRQASMLILSVDGQALPLSHVRVGTGAYRGLLHPQNVRQTERDRVRIVETVRPGDLVRARILGPGDTRFYTLSTSSPELGVVVARSASVRPGSGICAASGFDDITDSDRELMVPVSWTECVGVVSGHRELRKCARPF</sequence>
<dbReference type="GO" id="GO:0005737">
    <property type="term" value="C:cytoplasm"/>
    <property type="evidence" value="ECO:0007669"/>
    <property type="project" value="TreeGrafter"/>
</dbReference>
<dbReference type="eggNOG" id="KOG3409">
    <property type="taxonomic scope" value="Eukaryota"/>
</dbReference>
<organism evidence="5">
    <name type="scientific">Fonticula alba</name>
    <name type="common">Slime mold</name>
    <dbReference type="NCBI Taxonomy" id="691883"/>
    <lineage>
        <taxon>Eukaryota</taxon>
        <taxon>Rotosphaerida</taxon>
        <taxon>Fonticulaceae</taxon>
        <taxon>Fonticula</taxon>
    </lineage>
</organism>
<protein>
    <recommendedName>
        <fullName evidence="4">Exosome complex component CSL4 C-terminal domain-containing protein</fullName>
    </recommendedName>
</protein>
<evidence type="ECO:0000256" key="1">
    <source>
        <dbReference type="ARBA" id="ARBA00004604"/>
    </source>
</evidence>
<gene>
    <name evidence="5" type="ORF">H696_04038</name>
</gene>
<keyword evidence="3" id="KW-0271">Exosome</keyword>
<dbReference type="RefSeq" id="XP_009496184.1">
    <property type="nucleotide sequence ID" value="XM_009497909.1"/>
</dbReference>
<evidence type="ECO:0000256" key="3">
    <source>
        <dbReference type="ARBA" id="ARBA00022835"/>
    </source>
</evidence>
<evidence type="ECO:0000259" key="4">
    <source>
        <dbReference type="Pfam" id="PF10447"/>
    </source>
</evidence>